<organism evidence="7 8">
    <name type="scientific">Marinobacter oulmenensis</name>
    <dbReference type="NCBI Taxonomy" id="643747"/>
    <lineage>
        <taxon>Bacteria</taxon>
        <taxon>Pseudomonadati</taxon>
        <taxon>Pseudomonadota</taxon>
        <taxon>Gammaproteobacteria</taxon>
        <taxon>Pseudomonadales</taxon>
        <taxon>Marinobacteraceae</taxon>
        <taxon>Marinobacter</taxon>
    </lineage>
</organism>
<dbReference type="InterPro" id="IPR058634">
    <property type="entry name" value="AaeA-lik-b-barrel"/>
</dbReference>
<dbReference type="EMBL" id="JACHFE010000004">
    <property type="protein sequence ID" value="MBB5321396.1"/>
    <property type="molecule type" value="Genomic_DNA"/>
</dbReference>
<dbReference type="RefSeq" id="WP_183702747.1">
    <property type="nucleotide sequence ID" value="NZ_JACHFE010000004.1"/>
</dbReference>
<dbReference type="GO" id="GO:0030313">
    <property type="term" value="C:cell envelope"/>
    <property type="evidence" value="ECO:0007669"/>
    <property type="project" value="UniProtKB-SubCell"/>
</dbReference>
<accession>A0A840UJU7</accession>
<comment type="subcellular location">
    <subcellularLocation>
        <location evidence="1">Cell envelope</location>
    </subcellularLocation>
</comment>
<dbReference type="AlphaFoldDB" id="A0A840UJU7"/>
<feature type="coiled-coil region" evidence="3">
    <location>
        <begin position="94"/>
        <end position="142"/>
    </location>
</feature>
<evidence type="ECO:0000256" key="4">
    <source>
        <dbReference type="SAM" id="Phobius"/>
    </source>
</evidence>
<keyword evidence="8" id="KW-1185">Reference proteome</keyword>
<dbReference type="Pfam" id="PF25917">
    <property type="entry name" value="BSH_RND"/>
    <property type="match status" value="1"/>
</dbReference>
<dbReference type="SUPFAM" id="SSF111369">
    <property type="entry name" value="HlyD-like secretion proteins"/>
    <property type="match status" value="2"/>
</dbReference>
<dbReference type="Gene3D" id="1.10.287.470">
    <property type="entry name" value="Helix hairpin bin"/>
    <property type="match status" value="1"/>
</dbReference>
<evidence type="ECO:0000256" key="3">
    <source>
        <dbReference type="SAM" id="Coils"/>
    </source>
</evidence>
<comment type="similarity">
    <text evidence="2">Belongs to the membrane fusion protein (MFP) (TC 8.A.1) family.</text>
</comment>
<dbReference type="GO" id="GO:0055085">
    <property type="term" value="P:transmembrane transport"/>
    <property type="evidence" value="ECO:0007669"/>
    <property type="project" value="InterPro"/>
</dbReference>
<evidence type="ECO:0000259" key="6">
    <source>
        <dbReference type="Pfam" id="PF25963"/>
    </source>
</evidence>
<feature type="domain" description="p-hydroxybenzoic acid efflux pump subunit AaeA-like beta-barrel" evidence="6">
    <location>
        <begin position="255"/>
        <end position="345"/>
    </location>
</feature>
<gene>
    <name evidence="7" type="ORF">HNR38_001885</name>
</gene>
<keyword evidence="4" id="KW-1133">Transmembrane helix</keyword>
<keyword evidence="3" id="KW-0175">Coiled coil</keyword>
<keyword evidence="4" id="KW-0472">Membrane</keyword>
<sequence>MIEDNRNPPVTPPSRRILGRTSIRLVLLVFVPLLILVGSGVIYLLGGRYEDTENAYVRADMVSVVPEVSGVITRVSVEENQVVGEGALLFRIDSERYRIAARQAEAELADVRTRIETLKAQYREQEEQLKTARSNLAFARREYQRQVELSPSHAVSDSVLDRYSHDEELARQAVVQAARALERLKAGLAGEPDIAVTEHPMYREAEASLAAARKDLDDTRVTARFAGIASKTPVVGQYVGPGHAAMSLVATDRVWVEANLKETQLTHVREGQPVAIEVDAYPDQELSGHVASIAGATGSEFSVLPAQNATGNWVKVVQRVPVRIELDTVPESTRLRSGMSVTVEIDTGWHHRGPGVLSSATDWVRGLVGSATAADGAPGAGQ</sequence>
<dbReference type="PANTHER" id="PTHR30386:SF19">
    <property type="entry name" value="MULTIDRUG EXPORT PROTEIN EMRA-RELATED"/>
    <property type="match status" value="1"/>
</dbReference>
<evidence type="ECO:0000259" key="5">
    <source>
        <dbReference type="Pfam" id="PF25917"/>
    </source>
</evidence>
<evidence type="ECO:0000256" key="2">
    <source>
        <dbReference type="ARBA" id="ARBA00009477"/>
    </source>
</evidence>
<dbReference type="InterPro" id="IPR050739">
    <property type="entry name" value="MFP"/>
</dbReference>
<dbReference type="PANTHER" id="PTHR30386">
    <property type="entry name" value="MEMBRANE FUSION SUBUNIT OF EMRAB-TOLC MULTIDRUG EFFLUX PUMP"/>
    <property type="match status" value="1"/>
</dbReference>
<dbReference type="Gene3D" id="2.40.30.170">
    <property type="match status" value="1"/>
</dbReference>
<feature type="domain" description="Multidrug resistance protein MdtA-like barrel-sandwich hybrid" evidence="5">
    <location>
        <begin position="61"/>
        <end position="249"/>
    </location>
</feature>
<dbReference type="Gene3D" id="2.40.50.100">
    <property type="match status" value="1"/>
</dbReference>
<evidence type="ECO:0000313" key="7">
    <source>
        <dbReference type="EMBL" id="MBB5321396.1"/>
    </source>
</evidence>
<proteinExistence type="inferred from homology"/>
<evidence type="ECO:0000256" key="1">
    <source>
        <dbReference type="ARBA" id="ARBA00004196"/>
    </source>
</evidence>
<dbReference type="InterPro" id="IPR058625">
    <property type="entry name" value="MdtA-like_BSH"/>
</dbReference>
<comment type="caution">
    <text evidence="7">The sequence shown here is derived from an EMBL/GenBank/DDBJ whole genome shotgun (WGS) entry which is preliminary data.</text>
</comment>
<feature type="transmembrane region" description="Helical" evidence="4">
    <location>
        <begin position="25"/>
        <end position="46"/>
    </location>
</feature>
<name>A0A840UJU7_9GAMM</name>
<reference evidence="7 8" key="1">
    <citation type="submission" date="2020-08" db="EMBL/GenBank/DDBJ databases">
        <title>Genomic Encyclopedia of Type Strains, Phase IV (KMG-IV): sequencing the most valuable type-strain genomes for metagenomic binning, comparative biology and taxonomic classification.</title>
        <authorList>
            <person name="Goeker M."/>
        </authorList>
    </citation>
    <scope>NUCLEOTIDE SEQUENCE [LARGE SCALE GENOMIC DNA]</scope>
    <source>
        <strain evidence="7 8">DSM 22359</strain>
    </source>
</reference>
<protein>
    <submittedName>
        <fullName evidence="7">Membrane fusion protein (Multidrug efflux system)</fullName>
    </submittedName>
</protein>
<dbReference type="Pfam" id="PF25963">
    <property type="entry name" value="Beta-barrel_AAEA"/>
    <property type="match status" value="1"/>
</dbReference>
<dbReference type="Proteomes" id="UP000591735">
    <property type="component" value="Unassembled WGS sequence"/>
</dbReference>
<evidence type="ECO:0000313" key="8">
    <source>
        <dbReference type="Proteomes" id="UP000591735"/>
    </source>
</evidence>
<keyword evidence="4" id="KW-0812">Transmembrane</keyword>